<reference evidence="2" key="1">
    <citation type="journal article" date="2022" name="Int. J. Mol. Sci.">
        <title>Draft Genome of Tanacetum Coccineum: Genomic Comparison of Closely Related Tanacetum-Family Plants.</title>
        <authorList>
            <person name="Yamashiro T."/>
            <person name="Shiraishi A."/>
            <person name="Nakayama K."/>
            <person name="Satake H."/>
        </authorList>
    </citation>
    <scope>NUCLEOTIDE SEQUENCE</scope>
</reference>
<comment type="caution">
    <text evidence="2">The sequence shown here is derived from an EMBL/GenBank/DDBJ whole genome shotgun (WGS) entry which is preliminary data.</text>
</comment>
<protein>
    <submittedName>
        <fullName evidence="2">Factor of DNA methylation 1-like protein</fullName>
    </submittedName>
</protein>
<dbReference type="PANTHER" id="PTHR21596:SF3">
    <property type="entry name" value="FACTOR OF DNA METHYLATION 1-RELATED"/>
    <property type="match status" value="1"/>
</dbReference>
<evidence type="ECO:0000259" key="1">
    <source>
        <dbReference type="Pfam" id="PF03469"/>
    </source>
</evidence>
<dbReference type="EMBL" id="BQNB010016557">
    <property type="protein sequence ID" value="GJT53101.1"/>
    <property type="molecule type" value="Genomic_DNA"/>
</dbReference>
<proteinExistence type="predicted"/>
<accession>A0ABQ5EQ52</accession>
<dbReference type="Pfam" id="PF03469">
    <property type="entry name" value="XH"/>
    <property type="match status" value="1"/>
</dbReference>
<dbReference type="PANTHER" id="PTHR21596">
    <property type="entry name" value="RIBONUCLEASE P SUBUNIT P38"/>
    <property type="match status" value="1"/>
</dbReference>
<gene>
    <name evidence="2" type="ORF">Tco_0988155</name>
</gene>
<evidence type="ECO:0000313" key="2">
    <source>
        <dbReference type="EMBL" id="GJT53101.1"/>
    </source>
</evidence>
<sequence>MIGVPKGRLDSEFGCAEKAQLASIFVLEEVINDDDELLKGLKAEWGTGIYDAVVTAFMEMNEYNPSGRYVVNALWKFKDNRKATLNEAISGYKKFEEAKALNMMRYILMYGHMARME</sequence>
<organism evidence="2 3">
    <name type="scientific">Tanacetum coccineum</name>
    <dbReference type="NCBI Taxonomy" id="301880"/>
    <lineage>
        <taxon>Eukaryota</taxon>
        <taxon>Viridiplantae</taxon>
        <taxon>Streptophyta</taxon>
        <taxon>Embryophyta</taxon>
        <taxon>Tracheophyta</taxon>
        <taxon>Spermatophyta</taxon>
        <taxon>Magnoliopsida</taxon>
        <taxon>eudicotyledons</taxon>
        <taxon>Gunneridae</taxon>
        <taxon>Pentapetalae</taxon>
        <taxon>asterids</taxon>
        <taxon>campanulids</taxon>
        <taxon>Asterales</taxon>
        <taxon>Asteraceae</taxon>
        <taxon>Asteroideae</taxon>
        <taxon>Anthemideae</taxon>
        <taxon>Anthemidinae</taxon>
        <taxon>Tanacetum</taxon>
    </lineage>
</organism>
<dbReference type="InterPro" id="IPR005379">
    <property type="entry name" value="FDM1-5/IDN2_XH"/>
</dbReference>
<feature type="domain" description="Factor of DNA methylation 1-5/IDN2" evidence="1">
    <location>
        <begin position="28"/>
        <end position="90"/>
    </location>
</feature>
<dbReference type="Proteomes" id="UP001151760">
    <property type="component" value="Unassembled WGS sequence"/>
</dbReference>
<keyword evidence="3" id="KW-1185">Reference proteome</keyword>
<evidence type="ECO:0000313" key="3">
    <source>
        <dbReference type="Proteomes" id="UP001151760"/>
    </source>
</evidence>
<reference evidence="2" key="2">
    <citation type="submission" date="2022-01" db="EMBL/GenBank/DDBJ databases">
        <authorList>
            <person name="Yamashiro T."/>
            <person name="Shiraishi A."/>
            <person name="Satake H."/>
            <person name="Nakayama K."/>
        </authorList>
    </citation>
    <scope>NUCLEOTIDE SEQUENCE</scope>
</reference>
<name>A0ABQ5EQ52_9ASTR</name>
<dbReference type="InterPro" id="IPR045177">
    <property type="entry name" value="FDM1-5/IDN2"/>
</dbReference>